<accession>A0A1F5AB04</accession>
<comment type="subunit">
    <text evidence="12">Homodimer.</text>
</comment>
<dbReference type="PANTHER" id="PTHR10584:SF166">
    <property type="entry name" value="RIBOKINASE"/>
    <property type="match status" value="1"/>
</dbReference>
<keyword evidence="10 12" id="KW-0630">Potassium</keyword>
<dbReference type="PIRSF" id="PIRSF000535">
    <property type="entry name" value="1PFK/6PFK/LacC"/>
    <property type="match status" value="1"/>
</dbReference>
<dbReference type="GO" id="GO:0019303">
    <property type="term" value="P:D-ribose catabolic process"/>
    <property type="evidence" value="ECO:0007669"/>
    <property type="project" value="UniProtKB-UniRule"/>
</dbReference>
<evidence type="ECO:0000256" key="7">
    <source>
        <dbReference type="ARBA" id="ARBA00022777"/>
    </source>
</evidence>
<feature type="binding site" evidence="12">
    <location>
        <position position="290"/>
    </location>
    <ligand>
        <name>K(+)</name>
        <dbReference type="ChEBI" id="CHEBI:29103"/>
    </ligand>
</feature>
<keyword evidence="4 12" id="KW-0808">Transferase</keyword>
<reference evidence="14 15" key="1">
    <citation type="journal article" date="2016" name="Nat. Commun.">
        <title>Thousands of microbial genomes shed light on interconnected biogeochemical processes in an aquifer system.</title>
        <authorList>
            <person name="Anantharaman K."/>
            <person name="Brown C.T."/>
            <person name="Hug L.A."/>
            <person name="Sharon I."/>
            <person name="Castelle C.J."/>
            <person name="Probst A.J."/>
            <person name="Thomas B.C."/>
            <person name="Singh A."/>
            <person name="Wilkins M.J."/>
            <person name="Karaoz U."/>
            <person name="Brodie E.L."/>
            <person name="Williams K.H."/>
            <person name="Hubbard S.S."/>
            <person name="Banfield J.F."/>
        </authorList>
    </citation>
    <scope>NUCLEOTIDE SEQUENCE [LARGE SCALE GENOMIC DNA]</scope>
</reference>
<feature type="binding site" evidence="12">
    <location>
        <begin position="256"/>
        <end position="257"/>
    </location>
    <ligand>
        <name>ATP</name>
        <dbReference type="ChEBI" id="CHEBI:30616"/>
    </ligand>
</feature>
<feature type="binding site" evidence="12">
    <location>
        <position position="287"/>
    </location>
    <ligand>
        <name>K(+)</name>
        <dbReference type="ChEBI" id="CHEBI:29103"/>
    </ligand>
</feature>
<evidence type="ECO:0000256" key="3">
    <source>
        <dbReference type="ARBA" id="ARBA00016943"/>
    </source>
</evidence>
<dbReference type="GO" id="GO:0004747">
    <property type="term" value="F:ribokinase activity"/>
    <property type="evidence" value="ECO:0007669"/>
    <property type="project" value="UniProtKB-UniRule"/>
</dbReference>
<dbReference type="InterPro" id="IPR002173">
    <property type="entry name" value="Carboh/pur_kinase_PfkB_CS"/>
</dbReference>
<evidence type="ECO:0000259" key="13">
    <source>
        <dbReference type="Pfam" id="PF00294"/>
    </source>
</evidence>
<keyword evidence="7 12" id="KW-0418">Kinase</keyword>
<feature type="binding site" evidence="12">
    <location>
        <position position="281"/>
    </location>
    <ligand>
        <name>ATP</name>
        <dbReference type="ChEBI" id="CHEBI:30616"/>
    </ligand>
</feature>
<name>A0A1F5AB04_9BACT</name>
<feature type="active site" description="Proton acceptor" evidence="12">
    <location>
        <position position="257"/>
    </location>
</feature>
<comment type="cofactor">
    <cofactor evidence="12">
        <name>Mg(2+)</name>
        <dbReference type="ChEBI" id="CHEBI:18420"/>
    </cofactor>
    <text evidence="12">Requires a divalent cation, most likely magnesium in vivo, as an electrophilic catalyst to aid phosphoryl group transfer. It is the chelate of the metal and the nucleotide that is the actual substrate.</text>
</comment>
<comment type="caution">
    <text evidence="14">The sequence shown here is derived from an EMBL/GenBank/DDBJ whole genome shotgun (WGS) entry which is preliminary data.</text>
</comment>
<evidence type="ECO:0000313" key="15">
    <source>
        <dbReference type="Proteomes" id="UP000177701"/>
    </source>
</evidence>
<evidence type="ECO:0000256" key="8">
    <source>
        <dbReference type="ARBA" id="ARBA00022840"/>
    </source>
</evidence>
<sequence length="312" mass="33588">MKKSKIVIVGSYNTDLMSKTPWLPKHGETVLGGPFKLGPGGKGSNQAVAAARLGAEVCFVGCVGEDYFGEIARKNFIKEKINIDYLKVSKTLHTGMAFILVDDKTAENMIVVAPGSNMEIDIPLVENARDIIMSADVVLLQLEIPVEIVEHVIKLVYKSNNTISILNPAPGKKLEKNILKKVSLITPNRSELELMTNRNVNTVEEAEKAAREIISAGVKDVVVTLGKEGALVVNSKETTHVPTFEEVKIVDSTGAGDAFNGGLAIALSEGKSLVEAAYFANAAASLNVTKIGTAPAMPYREEVEEFLKNHSQ</sequence>
<evidence type="ECO:0000256" key="10">
    <source>
        <dbReference type="ARBA" id="ARBA00022958"/>
    </source>
</evidence>
<dbReference type="NCBIfam" id="TIGR02152">
    <property type="entry name" value="D_ribokin_bact"/>
    <property type="match status" value="1"/>
</dbReference>
<comment type="activity regulation">
    <text evidence="12">Activated by a monovalent cation that binds near, but not in, the active site. The most likely occupant of the site in vivo is potassium. Ion binding induces a conformational change that may alter substrate affinity.</text>
</comment>
<evidence type="ECO:0000256" key="12">
    <source>
        <dbReference type="HAMAP-Rule" id="MF_01987"/>
    </source>
</evidence>
<dbReference type="GO" id="GO:0005524">
    <property type="term" value="F:ATP binding"/>
    <property type="evidence" value="ECO:0007669"/>
    <property type="project" value="UniProtKB-UniRule"/>
</dbReference>
<evidence type="ECO:0000256" key="2">
    <source>
        <dbReference type="ARBA" id="ARBA00012035"/>
    </source>
</evidence>
<dbReference type="PRINTS" id="PR00990">
    <property type="entry name" value="RIBOKINASE"/>
</dbReference>
<comment type="catalytic activity">
    <reaction evidence="12">
        <text>D-ribose + ATP = D-ribose 5-phosphate + ADP + H(+)</text>
        <dbReference type="Rhea" id="RHEA:13697"/>
        <dbReference type="ChEBI" id="CHEBI:15378"/>
        <dbReference type="ChEBI" id="CHEBI:30616"/>
        <dbReference type="ChEBI" id="CHEBI:47013"/>
        <dbReference type="ChEBI" id="CHEBI:78346"/>
        <dbReference type="ChEBI" id="CHEBI:456216"/>
        <dbReference type="EC" id="2.7.1.15"/>
    </reaction>
</comment>
<dbReference type="EMBL" id="MEYH01000054">
    <property type="protein sequence ID" value="OGD15508.1"/>
    <property type="molecule type" value="Genomic_DNA"/>
</dbReference>
<keyword evidence="12" id="KW-0963">Cytoplasm</keyword>
<dbReference type="GO" id="GO:0005829">
    <property type="term" value="C:cytosol"/>
    <property type="evidence" value="ECO:0007669"/>
    <property type="project" value="TreeGrafter"/>
</dbReference>
<comment type="function">
    <text evidence="12">Catalyzes the phosphorylation of ribose at O-5 in a reaction requiring ATP and magnesium. The resulting D-ribose-5-phosphate can then be used either for sythesis of nucleotides, histidine, and tryptophan, or as a component of the pentose phosphate pathway.</text>
</comment>
<dbReference type="HAMAP" id="MF_01987">
    <property type="entry name" value="Ribokinase"/>
    <property type="match status" value="1"/>
</dbReference>
<dbReference type="Proteomes" id="UP000177701">
    <property type="component" value="Unassembled WGS sequence"/>
</dbReference>
<comment type="similarity">
    <text evidence="1">Belongs to the carbohydrate kinase pfkB family.</text>
</comment>
<keyword evidence="6 12" id="KW-0547">Nucleotide-binding</keyword>
<dbReference type="Gene3D" id="3.40.1190.20">
    <property type="match status" value="1"/>
</dbReference>
<feature type="binding site" evidence="12">
    <location>
        <position position="253"/>
    </location>
    <ligand>
        <name>K(+)</name>
        <dbReference type="ChEBI" id="CHEBI:29103"/>
    </ligand>
</feature>
<organism evidence="14 15">
    <name type="scientific">Candidatus Sediminicultor quintus</name>
    <dbReference type="NCBI Taxonomy" id="1797291"/>
    <lineage>
        <taxon>Bacteria</taxon>
        <taxon>Pseudomonadati</taxon>
        <taxon>Atribacterota</taxon>
        <taxon>Candidatus Phoenicimicrobiia</taxon>
        <taxon>Candidatus Pheonicimicrobiales</taxon>
        <taxon>Candidatus Phoenicimicrobiaceae</taxon>
        <taxon>Candidatus Sediminicultor</taxon>
    </lineage>
</organism>
<feature type="binding site" evidence="12">
    <location>
        <position position="257"/>
    </location>
    <ligand>
        <name>substrate</name>
    </ligand>
</feature>
<comment type="caution">
    <text evidence="12">Lacks conserved residue(s) required for the propagation of feature annotation.</text>
</comment>
<keyword evidence="8 12" id="KW-0067">ATP-binding</keyword>
<feature type="binding site" evidence="12">
    <location>
        <begin position="224"/>
        <end position="229"/>
    </location>
    <ligand>
        <name>ATP</name>
        <dbReference type="ChEBI" id="CHEBI:30616"/>
    </ligand>
</feature>
<dbReference type="UniPathway" id="UPA00916">
    <property type="reaction ID" value="UER00889"/>
</dbReference>
<dbReference type="InterPro" id="IPR011877">
    <property type="entry name" value="Ribokinase"/>
</dbReference>
<keyword evidence="5 12" id="KW-0479">Metal-binding</keyword>
<evidence type="ECO:0000256" key="9">
    <source>
        <dbReference type="ARBA" id="ARBA00022842"/>
    </source>
</evidence>
<dbReference type="InterPro" id="IPR011611">
    <property type="entry name" value="PfkB_dom"/>
</dbReference>
<dbReference type="Pfam" id="PF00294">
    <property type="entry name" value="PfkB"/>
    <property type="match status" value="1"/>
</dbReference>
<dbReference type="PROSITE" id="PS00584">
    <property type="entry name" value="PFKB_KINASES_2"/>
    <property type="match status" value="1"/>
</dbReference>
<feature type="binding site" evidence="12">
    <location>
        <position position="143"/>
    </location>
    <ligand>
        <name>substrate</name>
    </ligand>
</feature>
<dbReference type="InterPro" id="IPR017583">
    <property type="entry name" value="Tagatose/fructose_Pkinase"/>
</dbReference>
<feature type="binding site" evidence="12">
    <location>
        <begin position="13"/>
        <end position="15"/>
    </location>
    <ligand>
        <name>substrate</name>
    </ligand>
</feature>
<evidence type="ECO:0000313" key="14">
    <source>
        <dbReference type="EMBL" id="OGD15508.1"/>
    </source>
</evidence>
<proteinExistence type="inferred from homology"/>
<evidence type="ECO:0000256" key="1">
    <source>
        <dbReference type="ARBA" id="ARBA00005380"/>
    </source>
</evidence>
<dbReference type="SUPFAM" id="SSF53613">
    <property type="entry name" value="Ribokinase-like"/>
    <property type="match status" value="1"/>
</dbReference>
<comment type="similarity">
    <text evidence="12">Belongs to the carbohydrate kinase PfkB family. Ribokinase subfamily.</text>
</comment>
<feature type="binding site" evidence="12">
    <location>
        <position position="251"/>
    </location>
    <ligand>
        <name>K(+)</name>
        <dbReference type="ChEBI" id="CHEBI:29103"/>
    </ligand>
</feature>
<feature type="binding site" evidence="12">
    <location>
        <position position="292"/>
    </location>
    <ligand>
        <name>K(+)</name>
        <dbReference type="ChEBI" id="CHEBI:29103"/>
    </ligand>
</feature>
<evidence type="ECO:0000256" key="5">
    <source>
        <dbReference type="ARBA" id="ARBA00022723"/>
    </source>
</evidence>
<dbReference type="AlphaFoldDB" id="A0A1F5AB04"/>
<comment type="pathway">
    <text evidence="12">Carbohydrate metabolism; D-ribose degradation; D-ribose 5-phosphate from beta-D-ribopyranose: step 2/2.</text>
</comment>
<dbReference type="GO" id="GO:0046872">
    <property type="term" value="F:metal ion binding"/>
    <property type="evidence" value="ECO:0007669"/>
    <property type="project" value="UniProtKB-KW"/>
</dbReference>
<dbReference type="CDD" id="cd01174">
    <property type="entry name" value="ribokinase"/>
    <property type="match status" value="1"/>
</dbReference>
<evidence type="ECO:0000256" key="11">
    <source>
        <dbReference type="ARBA" id="ARBA00023277"/>
    </source>
</evidence>
<gene>
    <name evidence="12" type="primary">rbsK</name>
    <name evidence="14" type="ORF">A2V47_01865</name>
</gene>
<keyword evidence="9 12" id="KW-0460">Magnesium</keyword>
<protein>
    <recommendedName>
        <fullName evidence="3 12">Ribokinase</fullName>
        <shortName evidence="12">RK</shortName>
        <ecNumber evidence="2 12">2.7.1.15</ecNumber>
    </recommendedName>
</protein>
<dbReference type="EC" id="2.7.1.15" evidence="2 12"/>
<evidence type="ECO:0000256" key="6">
    <source>
        <dbReference type="ARBA" id="ARBA00022741"/>
    </source>
</evidence>
<dbReference type="InterPro" id="IPR029056">
    <property type="entry name" value="Ribokinase-like"/>
</dbReference>
<comment type="subcellular location">
    <subcellularLocation>
        <location evidence="12">Cytoplasm</location>
    </subcellularLocation>
</comment>
<feature type="binding site" evidence="12">
    <location>
        <position position="188"/>
    </location>
    <ligand>
        <name>ATP</name>
        <dbReference type="ChEBI" id="CHEBI:30616"/>
    </ligand>
</feature>
<evidence type="ECO:0000256" key="4">
    <source>
        <dbReference type="ARBA" id="ARBA00022679"/>
    </source>
</evidence>
<feature type="domain" description="Carbohydrate kinase PfkB" evidence="13">
    <location>
        <begin position="4"/>
        <end position="298"/>
    </location>
</feature>
<dbReference type="PANTHER" id="PTHR10584">
    <property type="entry name" value="SUGAR KINASE"/>
    <property type="match status" value="1"/>
</dbReference>
<feature type="binding site" evidence="12">
    <location>
        <begin position="41"/>
        <end position="45"/>
    </location>
    <ligand>
        <name>substrate</name>
    </ligand>
</feature>
<dbReference type="InterPro" id="IPR002139">
    <property type="entry name" value="Ribo/fructo_kinase"/>
</dbReference>
<dbReference type="STRING" id="1797291.A2V47_01865"/>
<keyword evidence="11 12" id="KW-0119">Carbohydrate metabolism</keyword>